<dbReference type="HOGENOM" id="CLU_576549_0_0_1"/>
<evidence type="ECO:0000313" key="3">
    <source>
        <dbReference type="Proteomes" id="UP000000305"/>
    </source>
</evidence>
<feature type="compositionally biased region" description="Basic and acidic residues" evidence="1">
    <location>
        <begin position="346"/>
        <end position="359"/>
    </location>
</feature>
<dbReference type="EMBL" id="GL732591">
    <property type="protein sequence ID" value="EFX73408.1"/>
    <property type="molecule type" value="Genomic_DNA"/>
</dbReference>
<feature type="region of interest" description="Disordered" evidence="1">
    <location>
        <begin position="191"/>
        <end position="375"/>
    </location>
</feature>
<evidence type="ECO:0000313" key="2">
    <source>
        <dbReference type="EMBL" id="EFX73408.1"/>
    </source>
</evidence>
<evidence type="ECO:0000256" key="1">
    <source>
        <dbReference type="SAM" id="MobiDB-lite"/>
    </source>
</evidence>
<dbReference type="Proteomes" id="UP000000305">
    <property type="component" value="Unassembled WGS sequence"/>
</dbReference>
<feature type="compositionally biased region" description="Basic and acidic residues" evidence="1">
    <location>
        <begin position="34"/>
        <end position="43"/>
    </location>
</feature>
<dbReference type="KEGG" id="dpx:DAPPUDRAFT_253269"/>
<keyword evidence="3" id="KW-1185">Reference proteome</keyword>
<proteinExistence type="predicted"/>
<feature type="compositionally biased region" description="Low complexity" evidence="1">
    <location>
        <begin position="452"/>
        <end position="464"/>
    </location>
</feature>
<feature type="compositionally biased region" description="Acidic residues" evidence="1">
    <location>
        <begin position="225"/>
        <end position="235"/>
    </location>
</feature>
<feature type="compositionally biased region" description="Basic and acidic residues" evidence="1">
    <location>
        <begin position="277"/>
        <end position="292"/>
    </location>
</feature>
<feature type="region of interest" description="Disordered" evidence="1">
    <location>
        <begin position="391"/>
        <end position="474"/>
    </location>
</feature>
<dbReference type="InParanoid" id="E9H4F9"/>
<organism evidence="2 3">
    <name type="scientific">Daphnia pulex</name>
    <name type="common">Water flea</name>
    <dbReference type="NCBI Taxonomy" id="6669"/>
    <lineage>
        <taxon>Eukaryota</taxon>
        <taxon>Metazoa</taxon>
        <taxon>Ecdysozoa</taxon>
        <taxon>Arthropoda</taxon>
        <taxon>Crustacea</taxon>
        <taxon>Branchiopoda</taxon>
        <taxon>Diplostraca</taxon>
        <taxon>Cladocera</taxon>
        <taxon>Anomopoda</taxon>
        <taxon>Daphniidae</taxon>
        <taxon>Daphnia</taxon>
    </lineage>
</organism>
<gene>
    <name evidence="2" type="ORF">DAPPUDRAFT_253269</name>
</gene>
<accession>E9H4F9</accession>
<dbReference type="AlphaFoldDB" id="E9H4F9"/>
<feature type="region of interest" description="Disordered" evidence="1">
    <location>
        <begin position="1"/>
        <end position="78"/>
    </location>
</feature>
<sequence length="474" mass="52112">MNIATTPEASMDWKKSKLSLSQKEKTSVTAAIKVKNDAVEEDKKRKRNLSEGSTKQETSKNKRAELANNRTGEPASEDTVADEALNMIADYFKRKKNQDASILVTASIAAKKNQESTIVLEDVGQRSIRELSPTASEDTVADEALNMIADYFKQKKNQDASILVTASIAAKKNQESTIVLEDVGQRSIRELSPKKAASKKRKMEEDDSKVEEPIAKISISKPNDDVESDMESNSDEDFRSSQKIPSAHKLSKKLNVKSEKEGSYSDEELTSSLKTPLSEKKPKFTKRPEVISEKVSSSDEDFVSSQKTPSQKKSKLAKKTDVEEKLVATPAKETPAKKTPSQPAKEASHKKSKTSVEKQSKKKAVVEDSDSDVDPELLIQEVLKGSRFAFSPDSTTIEKQVKQKKTPMSKTKLVDSGKKSQTAQKPPISTPVSLPAKETKTATSVKKNAKESSSGKSLKAPSSKKNQETAEMNQ</sequence>
<name>E9H4F9_DAPPU</name>
<reference evidence="2 3" key="1">
    <citation type="journal article" date="2011" name="Science">
        <title>The ecoresponsive genome of Daphnia pulex.</title>
        <authorList>
            <person name="Colbourne J.K."/>
            <person name="Pfrender M.E."/>
            <person name="Gilbert D."/>
            <person name="Thomas W.K."/>
            <person name="Tucker A."/>
            <person name="Oakley T.H."/>
            <person name="Tokishita S."/>
            <person name="Aerts A."/>
            <person name="Arnold G.J."/>
            <person name="Basu M.K."/>
            <person name="Bauer D.J."/>
            <person name="Caceres C.E."/>
            <person name="Carmel L."/>
            <person name="Casola C."/>
            <person name="Choi J.H."/>
            <person name="Detter J.C."/>
            <person name="Dong Q."/>
            <person name="Dusheyko S."/>
            <person name="Eads B.D."/>
            <person name="Frohlich T."/>
            <person name="Geiler-Samerotte K.A."/>
            <person name="Gerlach D."/>
            <person name="Hatcher P."/>
            <person name="Jogdeo S."/>
            <person name="Krijgsveld J."/>
            <person name="Kriventseva E.V."/>
            <person name="Kultz D."/>
            <person name="Laforsch C."/>
            <person name="Lindquist E."/>
            <person name="Lopez J."/>
            <person name="Manak J.R."/>
            <person name="Muller J."/>
            <person name="Pangilinan J."/>
            <person name="Patwardhan R.P."/>
            <person name="Pitluck S."/>
            <person name="Pritham E.J."/>
            <person name="Rechtsteiner A."/>
            <person name="Rho M."/>
            <person name="Rogozin I.B."/>
            <person name="Sakarya O."/>
            <person name="Salamov A."/>
            <person name="Schaack S."/>
            <person name="Shapiro H."/>
            <person name="Shiga Y."/>
            <person name="Skalitzky C."/>
            <person name="Smith Z."/>
            <person name="Souvorov A."/>
            <person name="Sung W."/>
            <person name="Tang Z."/>
            <person name="Tsuchiya D."/>
            <person name="Tu H."/>
            <person name="Vos H."/>
            <person name="Wang M."/>
            <person name="Wolf Y.I."/>
            <person name="Yamagata H."/>
            <person name="Yamada T."/>
            <person name="Ye Y."/>
            <person name="Shaw J.R."/>
            <person name="Andrews J."/>
            <person name="Crease T.J."/>
            <person name="Tang H."/>
            <person name="Lucas S.M."/>
            <person name="Robertson H.M."/>
            <person name="Bork P."/>
            <person name="Koonin E.V."/>
            <person name="Zdobnov E.M."/>
            <person name="Grigoriev I.V."/>
            <person name="Lynch M."/>
            <person name="Boore J.L."/>
        </authorList>
    </citation>
    <scope>NUCLEOTIDE SEQUENCE [LARGE SCALE GENOMIC DNA]</scope>
</reference>
<protein>
    <submittedName>
        <fullName evidence="2">Uncharacterized protein</fullName>
    </submittedName>
</protein>